<keyword evidence="4" id="KW-0597">Phosphoprotein</keyword>
<dbReference type="InterPro" id="IPR027007">
    <property type="entry name" value="C2_DOCK-type_domain"/>
</dbReference>
<dbReference type="PANTHER" id="PTHR45653">
    <property type="entry name" value="DEDICATOR OF CYTOKINESIS"/>
    <property type="match status" value="1"/>
</dbReference>
<dbReference type="InterPro" id="IPR026791">
    <property type="entry name" value="DOCK"/>
</dbReference>
<protein>
    <submittedName>
        <fullName evidence="11">Dedicator of cytokinesis protein 1</fullName>
    </submittedName>
</protein>
<dbReference type="Gene3D" id="2.60.40.150">
    <property type="entry name" value="C2 domain"/>
    <property type="match status" value="1"/>
</dbReference>
<dbReference type="SUPFAM" id="SSF50044">
    <property type="entry name" value="SH3-domain"/>
    <property type="match status" value="1"/>
</dbReference>
<evidence type="ECO:0000256" key="3">
    <source>
        <dbReference type="ARBA" id="ARBA00022490"/>
    </source>
</evidence>
<dbReference type="Pfam" id="PF07653">
    <property type="entry name" value="SH3_2"/>
    <property type="match status" value="1"/>
</dbReference>
<feature type="domain" description="DOCKER" evidence="10">
    <location>
        <begin position="1294"/>
        <end position="1728"/>
    </location>
</feature>
<dbReference type="PANTHER" id="PTHR45653:SF10">
    <property type="entry name" value="MYOBLAST CITY, ISOFORM B"/>
    <property type="match status" value="1"/>
</dbReference>
<dbReference type="Gene3D" id="1.20.1270.350">
    <property type="entry name" value="Dedicator of cytokinesis N-terminal subdomain"/>
    <property type="match status" value="1"/>
</dbReference>
<keyword evidence="5" id="KW-0344">Guanine-nucleotide releasing factor</keyword>
<sequence>MSTVWREVNKSGTVIFSRSSEGPYEIALNKGDKIKIKGESSGWLKVQYQEKDNYGRGMKEQRGLFPANYVSVNGEEVKFEKQDRHKYETVRKNLTPEEALNNVNDVLAKEIIQVLHEWGSEVIKLRSDKRKRDYMEVKKQMATLVGLRKTIIDQRFKDTDKKTKDEVAEKVIKVIEEGSRQLNLDLIVRVASGPEKGQRAHEHNTAVVDLFRQYQAVQQSEEGVRRKRKIKEDLKALSDSKLSEEETETKRTELLSRMIKGYDPQNKLQQVRELYDLPDVDVHFLLDVKACLFTVGESVEVFFFLYNNTTKTAITEEFSVDLTLLGMPTDPRLISNIKTLFTNVTEKNYLADLYLVVRIYRKGKMLMNNLDTPPSMTDIRNQQMNLPKDSVIDVEEEPYYRRPFGCCVLPLTPQVISEKLMEGKEYCPGNCSVFYSKDESLFPVLHQIIIGGSGNYEKLPTSRAIGIALGVTMFQKPLEQVLEENQDILDLNKTVCKTSMLEFGEIVSPGEKRSDLYVEVCNGSFVSDSRTVKITAKVITSTSANNKCIHRSTGLYKEADVYYHSSIYCNNNNPTYGEMFCIRLPPDQLEDATIVFTFSTENKKKKMEKFAVAFFPVKDHQSGVIKQSDQKITLELWKYIKELDKNIENYAVGTITKLQPIKDSMTISLKLVSTQTTQEPHLNNLIKWESTKTPLQTILYEFTFVSMPLIAQYSALVFNSLFDMISKKEDPLIFNTFLHIVDMLSKKQFSNYRIVIDDYIDNYFQHSEENIHRFLMRHLTSSLEHEKNSGKEVSQSLKAFHYMFKFIIVSRMYCVGAGRQVITTQEFVQQCMDIFDRLNKVMAVDSTTLVAAQDLTLKLIPHLFETIADIFPFGNDQNLGIIASNFIQAIPDTGRKNTIEGKLFTLHAMAHGSLLEDETRREIILPMMIDQIKKHIHRSSTERRICIRTVASLLATLQRRMVTKQESNINLEMVFSLMDHLCKAYDDLLDEKAQVMSKITRAISNENEVFALNEELKKISEVTMELFSSVLVLFMNTDDDSFANHMRRSESNILTMLDLMMHMIQHNPIPEYWIQYNVLGYNVIFDMIQFICNFCKLKHSDQQFDRAAWEHFFNVCITFAKCDRLQLEKFSLSKQSKLTTHGDLRAKVTKLLRDAWEALSHQHQFQFVPQFVDPTLRLAATIPQQQVYVNMLNVYCSLVETEFKHTGSLRQCQGLTAFILDEYIASDALDDKLKDYLVTVLSERFDRDPLMTSHGNKFLSETKILIDLIGAVKRYNDAQEDQKTSALLKVMQYVFNADQQEIFIKYLIKLSNVHATNCNYIEAGLTLMLYADKLDWNGNRELPHLNQAFVKQDEQTRKEELVLQAIDHFDKGKDWERANGLIQQLVNRYITQTGEYKKLAQIMRRQGDFYDKIMDTKRFYASYFYVAYYGKGFDDLTLRNNQYIYRGNEAERLMDFVERIMKRFPNAEMLKPLVPVSDEVLNGDGQYIQLITVYPVDQDEVIRRTVPKARNEKVSMNIYSYAGANDVSVFHYSRTFRMHPKDKEMNEISDLYTTLTLLYVGNQHLENVKNQDDDFLAGNSFPTIVRRKKILKSLEITLSPIQNAVKNIEDKNTELMELVISHNVDAKKDTNKLSMQLNGTIDAAVMGGVGKYLNAFFTDQYVTTNPGDLPELQRLQRALAQQLVVLEKGLDMYDQYGTTATKKHCEHLQSMFRGLQKQLAEPISRSFEIK</sequence>
<dbReference type="InterPro" id="IPR001452">
    <property type="entry name" value="SH3_domain"/>
</dbReference>
<dbReference type="InterPro" id="IPR043162">
    <property type="entry name" value="DOCK_C_lobe_C"/>
</dbReference>
<dbReference type="InterPro" id="IPR027357">
    <property type="entry name" value="DOCKER_dom"/>
</dbReference>
<comment type="caution">
    <text evidence="11">The sequence shown here is derived from an EMBL/GenBank/DDBJ whole genome shotgun (WGS) entry which is preliminary data.</text>
</comment>
<evidence type="ECO:0000256" key="6">
    <source>
        <dbReference type="PROSITE-ProRule" id="PRU00192"/>
    </source>
</evidence>
<dbReference type="Pfam" id="PF23554">
    <property type="entry name" value="TPR_DOCK"/>
    <property type="match status" value="1"/>
</dbReference>
<gene>
    <name evidence="11" type="ORF">AKO1_010841</name>
</gene>
<dbReference type="InterPro" id="IPR036028">
    <property type="entry name" value="SH3-like_dom_sf"/>
</dbReference>
<dbReference type="GO" id="GO:0007264">
    <property type="term" value="P:small GTPase-mediated signal transduction"/>
    <property type="evidence" value="ECO:0007669"/>
    <property type="project" value="InterPro"/>
</dbReference>
<dbReference type="InterPro" id="IPR046769">
    <property type="entry name" value="DOCKER_Lobe_A"/>
</dbReference>
<dbReference type="Gene3D" id="2.30.30.40">
    <property type="entry name" value="SH3 Domains"/>
    <property type="match status" value="1"/>
</dbReference>
<dbReference type="Pfam" id="PF20421">
    <property type="entry name" value="DHR-2_Lobe_C"/>
    <property type="match status" value="1"/>
</dbReference>
<dbReference type="InterPro" id="IPR043161">
    <property type="entry name" value="DOCK_C_lobe_A"/>
</dbReference>
<dbReference type="SMART" id="SM00326">
    <property type="entry name" value="SH3"/>
    <property type="match status" value="1"/>
</dbReference>
<evidence type="ECO:0000259" key="10">
    <source>
        <dbReference type="PROSITE" id="PS51651"/>
    </source>
</evidence>
<evidence type="ECO:0000259" key="9">
    <source>
        <dbReference type="PROSITE" id="PS51650"/>
    </source>
</evidence>
<dbReference type="InterPro" id="IPR056372">
    <property type="entry name" value="TPR_DOCK"/>
</dbReference>
<feature type="domain" description="SH3" evidence="8">
    <location>
        <begin position="7"/>
        <end position="75"/>
    </location>
</feature>
<comment type="subcellular location">
    <subcellularLocation>
        <location evidence="1">Cytoplasm</location>
    </subcellularLocation>
</comment>
<dbReference type="Pfam" id="PF14429">
    <property type="entry name" value="DOCK-C2"/>
    <property type="match status" value="1"/>
</dbReference>
<name>A0AAW2YK08_9EUKA</name>
<feature type="domain" description="C2 DOCK-type" evidence="9">
    <location>
        <begin position="513"/>
        <end position="672"/>
    </location>
</feature>
<dbReference type="InterPro" id="IPR046773">
    <property type="entry name" value="DOCKER_Lobe_C"/>
</dbReference>
<evidence type="ECO:0000313" key="12">
    <source>
        <dbReference type="Proteomes" id="UP001431209"/>
    </source>
</evidence>
<dbReference type="GO" id="GO:0005886">
    <property type="term" value="C:plasma membrane"/>
    <property type="evidence" value="ECO:0007669"/>
    <property type="project" value="TreeGrafter"/>
</dbReference>
<evidence type="ECO:0000256" key="1">
    <source>
        <dbReference type="ARBA" id="ARBA00004496"/>
    </source>
</evidence>
<dbReference type="PROSITE" id="PS50002">
    <property type="entry name" value="SH3"/>
    <property type="match status" value="1"/>
</dbReference>
<dbReference type="PROSITE" id="PS51651">
    <property type="entry name" value="DOCKER"/>
    <property type="match status" value="1"/>
</dbReference>
<dbReference type="GO" id="GO:0005085">
    <property type="term" value="F:guanyl-nucleotide exchange factor activity"/>
    <property type="evidence" value="ECO:0007669"/>
    <property type="project" value="UniProtKB-KW"/>
</dbReference>
<dbReference type="InterPro" id="IPR042455">
    <property type="entry name" value="DOCK_N_sub1"/>
</dbReference>
<dbReference type="Gene3D" id="1.25.40.410">
    <property type="match status" value="1"/>
</dbReference>
<dbReference type="Gene3D" id="1.20.58.740">
    <property type="match status" value="1"/>
</dbReference>
<dbReference type="Proteomes" id="UP001431209">
    <property type="component" value="Unassembled WGS sequence"/>
</dbReference>
<dbReference type="CDD" id="cd11684">
    <property type="entry name" value="DHR2_DOCK"/>
    <property type="match status" value="1"/>
</dbReference>
<dbReference type="PROSITE" id="PS51650">
    <property type="entry name" value="C2_DOCK"/>
    <property type="match status" value="1"/>
</dbReference>
<dbReference type="GO" id="GO:0005737">
    <property type="term" value="C:cytoplasm"/>
    <property type="evidence" value="ECO:0007669"/>
    <property type="project" value="UniProtKB-SubCell"/>
</dbReference>
<evidence type="ECO:0000256" key="7">
    <source>
        <dbReference type="PROSITE-ProRule" id="PRU00983"/>
    </source>
</evidence>
<organism evidence="11 12">
    <name type="scientific">Acrasis kona</name>
    <dbReference type="NCBI Taxonomy" id="1008807"/>
    <lineage>
        <taxon>Eukaryota</taxon>
        <taxon>Discoba</taxon>
        <taxon>Heterolobosea</taxon>
        <taxon>Tetramitia</taxon>
        <taxon>Eutetramitia</taxon>
        <taxon>Acrasidae</taxon>
        <taxon>Acrasis</taxon>
    </lineage>
</organism>
<evidence type="ECO:0000259" key="8">
    <source>
        <dbReference type="PROSITE" id="PS50002"/>
    </source>
</evidence>
<evidence type="ECO:0000256" key="4">
    <source>
        <dbReference type="ARBA" id="ARBA00022553"/>
    </source>
</evidence>
<evidence type="ECO:0000256" key="5">
    <source>
        <dbReference type="ARBA" id="ARBA00022658"/>
    </source>
</evidence>
<keyword evidence="12" id="KW-1185">Reference proteome</keyword>
<dbReference type="GO" id="GO:0031267">
    <property type="term" value="F:small GTPase binding"/>
    <property type="evidence" value="ECO:0007669"/>
    <property type="project" value="TreeGrafter"/>
</dbReference>
<dbReference type="Pfam" id="PF06920">
    <property type="entry name" value="DHR-2_Lobe_A"/>
    <property type="match status" value="1"/>
</dbReference>
<comment type="similarity">
    <text evidence="7">Belongs to the DOCK family.</text>
</comment>
<dbReference type="EMBL" id="JAOPGA020000191">
    <property type="protein sequence ID" value="KAL0477542.1"/>
    <property type="molecule type" value="Genomic_DNA"/>
</dbReference>
<accession>A0AAW2YK08</accession>
<dbReference type="InterPro" id="IPR035892">
    <property type="entry name" value="C2_domain_sf"/>
</dbReference>
<dbReference type="InterPro" id="IPR032376">
    <property type="entry name" value="DOCK_N"/>
</dbReference>
<dbReference type="Pfam" id="PF16172">
    <property type="entry name" value="DOCK_N"/>
    <property type="match status" value="1"/>
</dbReference>
<proteinExistence type="inferred from homology"/>
<reference evidence="11 12" key="1">
    <citation type="submission" date="2024-03" db="EMBL/GenBank/DDBJ databases">
        <title>The Acrasis kona genome and developmental transcriptomes reveal deep origins of eukaryotic multicellular pathways.</title>
        <authorList>
            <person name="Sheikh S."/>
            <person name="Fu C.-J."/>
            <person name="Brown M.W."/>
            <person name="Baldauf S.L."/>
        </authorList>
    </citation>
    <scope>NUCLEOTIDE SEQUENCE [LARGE SCALE GENOMIC DNA]</scope>
    <source>
        <strain evidence="11 12">ATCC MYA-3509</strain>
    </source>
</reference>
<evidence type="ECO:0000256" key="2">
    <source>
        <dbReference type="ARBA" id="ARBA00022443"/>
    </source>
</evidence>
<evidence type="ECO:0000313" key="11">
    <source>
        <dbReference type="EMBL" id="KAL0477542.1"/>
    </source>
</evidence>
<keyword evidence="2 6" id="KW-0728">SH3 domain</keyword>
<keyword evidence="3" id="KW-0963">Cytoplasm</keyword>
<dbReference type="SUPFAM" id="SSF49562">
    <property type="entry name" value="C2 domain (Calcium/lipid-binding domain, CaLB)"/>
    <property type="match status" value="1"/>
</dbReference>